<name>A0A0N8PZA2_RHOGW</name>
<dbReference type="InterPro" id="IPR035979">
    <property type="entry name" value="RBD_domain_sf"/>
</dbReference>
<sequence length="639" mass="68566">MHADANEGTDPVQLADLFTSEDIVDRVVSSVTDNDVYMTIMYVRDLDKKDSQSGMTPLVAAGAKPPSRTASLLVHLLLAKGARLPAVGAASEWLGHVRSWAIELVEGGRTGKTSEEQEAKMLLDMDFDAVDEWCRVNLPAPTPQADPSDMYVEATLGAPRSPPPPSAKAQGKKRAASRSRSRSPARSDRRPPPRAHLRVDNLPVGFTSEQLLECFDDVPGVLDVEVHLSQSGALWGFVSLASLATAQHAFATKNGTHVGGAAGGAAASRPLWLKIYSVDGTPIEPHRQVEPVVNNPSGAMPGVATGAMPGVATGAMPPPNGGSFQQPPQGAPGLFGNFRPGVSNPYPRGRFLAPGERPRVPYIFTAAELARRVYCGSLRFEISYDEVASLFAEKAGVVAKVLKVMNAFDNSHSFAFVQLPDAITAEHAIKVLHGSMHEGHLLQIEHVNELNHRWLFSLSLQGLPVRWRYQDVSDFLISTIGSFAGLIVNAPRPYDADRGLQVRVELRYETELRWAFTELDGLPVEGQNISARIEQPRIREKMERELAYRRIAEQSAAQAASNAAAQAAATSAYSSNVSIATASEPGSSFPPLGRESGSMTPGGGRRPPPPPPPPPPQANGSGPSDADESYNPFALSFLK</sequence>
<dbReference type="InterPro" id="IPR050502">
    <property type="entry name" value="Euk_RNA-bind_prot"/>
</dbReference>
<dbReference type="STRING" id="578459.A0A0N8PZA2"/>
<dbReference type="RefSeq" id="XP_018267806.1">
    <property type="nucleotide sequence ID" value="XM_018418317.1"/>
</dbReference>
<evidence type="ECO:0000313" key="6">
    <source>
        <dbReference type="Proteomes" id="UP000053890"/>
    </source>
</evidence>
<organism evidence="5 6">
    <name type="scientific">Rhodotorula graminis (strain WP1)</name>
    <dbReference type="NCBI Taxonomy" id="578459"/>
    <lineage>
        <taxon>Eukaryota</taxon>
        <taxon>Fungi</taxon>
        <taxon>Dikarya</taxon>
        <taxon>Basidiomycota</taxon>
        <taxon>Pucciniomycotina</taxon>
        <taxon>Microbotryomycetes</taxon>
        <taxon>Sporidiobolales</taxon>
        <taxon>Sporidiobolaceae</taxon>
        <taxon>Rhodotorula</taxon>
    </lineage>
</organism>
<feature type="region of interest" description="Disordered" evidence="3">
    <location>
        <begin position="154"/>
        <end position="199"/>
    </location>
</feature>
<dbReference type="GO" id="GO:0005634">
    <property type="term" value="C:nucleus"/>
    <property type="evidence" value="ECO:0007669"/>
    <property type="project" value="TreeGrafter"/>
</dbReference>
<dbReference type="InterPro" id="IPR012677">
    <property type="entry name" value="Nucleotide-bd_a/b_plait_sf"/>
</dbReference>
<protein>
    <recommendedName>
        <fullName evidence="4">RRM domain-containing protein</fullName>
    </recommendedName>
</protein>
<proteinExistence type="predicted"/>
<dbReference type="PANTHER" id="PTHR48025">
    <property type="entry name" value="OS02G0815200 PROTEIN"/>
    <property type="match status" value="1"/>
</dbReference>
<dbReference type="InterPro" id="IPR000504">
    <property type="entry name" value="RRM_dom"/>
</dbReference>
<evidence type="ECO:0000259" key="4">
    <source>
        <dbReference type="PROSITE" id="PS50102"/>
    </source>
</evidence>
<dbReference type="Gene3D" id="3.30.70.330">
    <property type="match status" value="2"/>
</dbReference>
<dbReference type="EMBL" id="KQ474091">
    <property type="protein sequence ID" value="KPV71757.1"/>
    <property type="molecule type" value="Genomic_DNA"/>
</dbReference>
<feature type="compositionally biased region" description="Pro residues" evidence="3">
    <location>
        <begin position="606"/>
        <end position="617"/>
    </location>
</feature>
<dbReference type="GeneID" id="28978764"/>
<keyword evidence="1 2" id="KW-0694">RNA-binding</keyword>
<accession>A0A0N8PZA2</accession>
<dbReference type="PANTHER" id="PTHR48025:SF1">
    <property type="entry name" value="RRM DOMAIN-CONTAINING PROTEIN"/>
    <property type="match status" value="1"/>
</dbReference>
<dbReference type="AlphaFoldDB" id="A0A0N8PZA2"/>
<dbReference type="Proteomes" id="UP000053890">
    <property type="component" value="Unassembled WGS sequence"/>
</dbReference>
<feature type="region of interest" description="Disordered" evidence="3">
    <location>
        <begin position="581"/>
        <end position="639"/>
    </location>
</feature>
<dbReference type="Pfam" id="PF00076">
    <property type="entry name" value="RRM_1"/>
    <property type="match status" value="2"/>
</dbReference>
<keyword evidence="6" id="KW-1185">Reference proteome</keyword>
<evidence type="ECO:0000256" key="3">
    <source>
        <dbReference type="SAM" id="MobiDB-lite"/>
    </source>
</evidence>
<dbReference type="GO" id="GO:0003729">
    <property type="term" value="F:mRNA binding"/>
    <property type="evidence" value="ECO:0007669"/>
    <property type="project" value="TreeGrafter"/>
</dbReference>
<feature type="compositionally biased region" description="Basic residues" evidence="3">
    <location>
        <begin position="170"/>
        <end position="183"/>
    </location>
</feature>
<dbReference type="PROSITE" id="PS50102">
    <property type="entry name" value="RRM"/>
    <property type="match status" value="1"/>
</dbReference>
<evidence type="ECO:0000256" key="2">
    <source>
        <dbReference type="PROSITE-ProRule" id="PRU00176"/>
    </source>
</evidence>
<gene>
    <name evidence="5" type="ORF">RHOBADRAFT_56378</name>
</gene>
<dbReference type="CDD" id="cd00590">
    <property type="entry name" value="RRM_SF"/>
    <property type="match status" value="1"/>
</dbReference>
<feature type="domain" description="RRM" evidence="4">
    <location>
        <begin position="371"/>
        <end position="449"/>
    </location>
</feature>
<reference evidence="5 6" key="1">
    <citation type="journal article" date="2015" name="Front. Microbiol.">
        <title>Genome sequence of the plant growth promoting endophytic yeast Rhodotorula graminis WP1.</title>
        <authorList>
            <person name="Firrincieli A."/>
            <person name="Otillar R."/>
            <person name="Salamov A."/>
            <person name="Schmutz J."/>
            <person name="Khan Z."/>
            <person name="Redman R.S."/>
            <person name="Fleck N.D."/>
            <person name="Lindquist E."/>
            <person name="Grigoriev I.V."/>
            <person name="Doty S.L."/>
        </authorList>
    </citation>
    <scope>NUCLEOTIDE SEQUENCE [LARGE SCALE GENOMIC DNA]</scope>
    <source>
        <strain evidence="5 6">WP1</strain>
    </source>
</reference>
<dbReference type="OrthoDB" id="79941at2759"/>
<evidence type="ECO:0000256" key="1">
    <source>
        <dbReference type="ARBA" id="ARBA00022884"/>
    </source>
</evidence>
<evidence type="ECO:0000313" key="5">
    <source>
        <dbReference type="EMBL" id="KPV71757.1"/>
    </source>
</evidence>
<dbReference type="SUPFAM" id="SSF54928">
    <property type="entry name" value="RNA-binding domain, RBD"/>
    <property type="match status" value="2"/>
</dbReference>
<dbReference type="OMA" id="YETELRW"/>
<dbReference type="SMART" id="SM00360">
    <property type="entry name" value="RRM"/>
    <property type="match status" value="2"/>
</dbReference>